<keyword evidence="1" id="KW-0812">Transmembrane</keyword>
<evidence type="ECO:0000313" key="2">
    <source>
        <dbReference type="EMBL" id="NKE69912.1"/>
    </source>
</evidence>
<keyword evidence="1" id="KW-0472">Membrane</keyword>
<dbReference type="Gene3D" id="3.40.1260.10">
    <property type="entry name" value="DsrEFH-like"/>
    <property type="match status" value="1"/>
</dbReference>
<keyword evidence="3" id="KW-1185">Reference proteome</keyword>
<reference evidence="2 3" key="1">
    <citation type="journal article" date="2020" name="Nature">
        <title>Bacterial chemolithoautotrophy via manganese oxidation.</title>
        <authorList>
            <person name="Yu H."/>
            <person name="Leadbetter J.R."/>
        </authorList>
    </citation>
    <scope>NUCLEOTIDE SEQUENCE [LARGE SCALE GENOMIC DNA]</scope>
    <source>
        <strain evidence="2 3">Mn-1</strain>
    </source>
</reference>
<dbReference type="InterPro" id="IPR027396">
    <property type="entry name" value="DsrEFH-like"/>
</dbReference>
<dbReference type="AlphaFoldDB" id="A0A7X6DME4"/>
<dbReference type="SUPFAM" id="SSF75169">
    <property type="entry name" value="DsrEFH-like"/>
    <property type="match status" value="1"/>
</dbReference>
<dbReference type="PANTHER" id="PTHR34655">
    <property type="entry name" value="CONSERVED WITHIN P. AEROPHILUM"/>
    <property type="match status" value="1"/>
</dbReference>
<dbReference type="RefSeq" id="WP_168058195.1">
    <property type="nucleotide sequence ID" value="NZ_VTOW01000001.1"/>
</dbReference>
<proteinExistence type="predicted"/>
<feature type="transmembrane region" description="Helical" evidence="1">
    <location>
        <begin position="59"/>
        <end position="84"/>
    </location>
</feature>
<evidence type="ECO:0000256" key="1">
    <source>
        <dbReference type="SAM" id="Phobius"/>
    </source>
</evidence>
<gene>
    <name evidence="2" type="ORF">MNODULE_04025</name>
</gene>
<dbReference type="PANTHER" id="PTHR34655:SF2">
    <property type="entry name" value="PEROXIREDOXIN FAMILY PROTEIN"/>
    <property type="match status" value="1"/>
</dbReference>
<dbReference type="InterPro" id="IPR032836">
    <property type="entry name" value="DsrE2-like"/>
</dbReference>
<dbReference type="EMBL" id="VTOW01000001">
    <property type="protein sequence ID" value="NKE69912.1"/>
    <property type="molecule type" value="Genomic_DNA"/>
</dbReference>
<protein>
    <submittedName>
        <fullName evidence="2">Peroxiredoxin family protein</fullName>
    </submittedName>
</protein>
<feature type="transmembrane region" description="Helical" evidence="1">
    <location>
        <begin position="104"/>
        <end position="123"/>
    </location>
</feature>
<sequence length="193" mass="20950">MEQKLKEGIDPALEERLRSLIDERIEAKLGSILEKQPARKKKLAVIVSKGTLEAAYPPLILATTAIALDMEAALFFTFFGLHILKKGAAESLRFVPLGNPATPMPMPNIISALPGMTALATIMMKQTIANKQIVSIPELLDLARESGVKLWPCQMTMDMMGIERKGLIDGLAEPVGAATFLSYAADADITLFI</sequence>
<organism evidence="2 3">
    <name type="scientific">Candidatus Manganitrophus noduliformans</name>
    <dbReference type="NCBI Taxonomy" id="2606439"/>
    <lineage>
        <taxon>Bacteria</taxon>
        <taxon>Pseudomonadati</taxon>
        <taxon>Nitrospirota</taxon>
        <taxon>Nitrospiria</taxon>
        <taxon>Candidatus Troglogloeales</taxon>
        <taxon>Candidatus Manganitrophaceae</taxon>
        <taxon>Candidatus Manganitrophus</taxon>
    </lineage>
</organism>
<accession>A0A7X6DME4</accession>
<dbReference type="Pfam" id="PF13686">
    <property type="entry name" value="DrsE_2"/>
    <property type="match status" value="1"/>
</dbReference>
<dbReference type="Proteomes" id="UP000534783">
    <property type="component" value="Unassembled WGS sequence"/>
</dbReference>
<keyword evidence="1" id="KW-1133">Transmembrane helix</keyword>
<comment type="caution">
    <text evidence="2">The sequence shown here is derived from an EMBL/GenBank/DDBJ whole genome shotgun (WGS) entry which is preliminary data.</text>
</comment>
<evidence type="ECO:0000313" key="3">
    <source>
        <dbReference type="Proteomes" id="UP000534783"/>
    </source>
</evidence>
<name>A0A7X6DME4_9BACT</name>